<evidence type="ECO:0000256" key="2">
    <source>
        <dbReference type="SAM" id="SignalP"/>
    </source>
</evidence>
<evidence type="ECO:0000313" key="5">
    <source>
        <dbReference type="EMBL" id="PWK24704.1"/>
    </source>
</evidence>
<feature type="domain" description="SMP-30/Gluconolactonase/LRE-like region" evidence="3">
    <location>
        <begin position="48"/>
        <end position="290"/>
    </location>
</feature>
<accession>A0A316E2R6</accession>
<dbReference type="InterPro" id="IPR011042">
    <property type="entry name" value="6-blade_b-propeller_TolB-like"/>
</dbReference>
<dbReference type="Proteomes" id="UP000651837">
    <property type="component" value="Unassembled WGS sequence"/>
</dbReference>
<organism evidence="5 6">
    <name type="scientific">Maribacter polysiphoniae</name>
    <dbReference type="NCBI Taxonomy" id="429344"/>
    <lineage>
        <taxon>Bacteria</taxon>
        <taxon>Pseudomonadati</taxon>
        <taxon>Bacteroidota</taxon>
        <taxon>Flavobacteriia</taxon>
        <taxon>Flavobacteriales</taxon>
        <taxon>Flavobacteriaceae</taxon>
        <taxon>Maribacter</taxon>
    </lineage>
</organism>
<name>A0A316E2R6_9FLAO</name>
<evidence type="ECO:0000313" key="7">
    <source>
        <dbReference type="Proteomes" id="UP000651837"/>
    </source>
</evidence>
<dbReference type="EMBL" id="JACWLN010000001">
    <property type="protein sequence ID" value="MBD1259148.1"/>
    <property type="molecule type" value="Genomic_DNA"/>
</dbReference>
<dbReference type="Pfam" id="PF08450">
    <property type="entry name" value="SGL"/>
    <property type="match status" value="1"/>
</dbReference>
<dbReference type="OrthoDB" id="241638at2"/>
<gene>
    <name evidence="4" type="ORF">HZY62_00990</name>
    <name evidence="5" type="ORF">LX92_01069</name>
</gene>
<evidence type="ECO:0000313" key="4">
    <source>
        <dbReference type="EMBL" id="MBD1259148.1"/>
    </source>
</evidence>
<dbReference type="PANTHER" id="PTHR47572">
    <property type="entry name" value="LIPOPROTEIN-RELATED"/>
    <property type="match status" value="1"/>
</dbReference>
<evidence type="ECO:0000313" key="6">
    <source>
        <dbReference type="Proteomes" id="UP000245667"/>
    </source>
</evidence>
<feature type="chain" id="PRO_5016245006" evidence="2">
    <location>
        <begin position="28"/>
        <end position="304"/>
    </location>
</feature>
<dbReference type="Proteomes" id="UP000245667">
    <property type="component" value="Unassembled WGS sequence"/>
</dbReference>
<keyword evidence="7" id="KW-1185">Reference proteome</keyword>
<dbReference type="Gene3D" id="2.120.10.30">
    <property type="entry name" value="TolB, C-terminal domain"/>
    <property type="match status" value="1"/>
</dbReference>
<keyword evidence="2" id="KW-0732">Signal</keyword>
<proteinExistence type="predicted"/>
<dbReference type="SUPFAM" id="SSF63829">
    <property type="entry name" value="Calcium-dependent phosphotriesterase"/>
    <property type="match status" value="1"/>
</dbReference>
<dbReference type="RefSeq" id="WP_109649252.1">
    <property type="nucleotide sequence ID" value="NZ_JACWLN010000001.1"/>
</dbReference>
<dbReference type="AlphaFoldDB" id="A0A316E2R6"/>
<protein>
    <submittedName>
        <fullName evidence="4 5">Gluconolactonase</fullName>
    </submittedName>
</protein>
<reference evidence="5 6" key="1">
    <citation type="submission" date="2018-05" db="EMBL/GenBank/DDBJ databases">
        <title>Genomic Encyclopedia of Archaeal and Bacterial Type Strains, Phase II (KMG-II): from individual species to whole genera.</title>
        <authorList>
            <person name="Goeker M."/>
        </authorList>
    </citation>
    <scope>NUCLEOTIDE SEQUENCE [LARGE SCALE GENOMIC DNA]</scope>
    <source>
        <strain evidence="5 6">DSM 23514</strain>
    </source>
</reference>
<dbReference type="GO" id="GO:0016787">
    <property type="term" value="F:hydrolase activity"/>
    <property type="evidence" value="ECO:0007669"/>
    <property type="project" value="UniProtKB-KW"/>
</dbReference>
<dbReference type="EMBL" id="QGGQ01000002">
    <property type="protein sequence ID" value="PWK24704.1"/>
    <property type="molecule type" value="Genomic_DNA"/>
</dbReference>
<feature type="signal peptide" evidence="2">
    <location>
        <begin position="1"/>
        <end position="27"/>
    </location>
</feature>
<keyword evidence="1" id="KW-0378">Hydrolase</keyword>
<evidence type="ECO:0000256" key="1">
    <source>
        <dbReference type="ARBA" id="ARBA00022801"/>
    </source>
</evidence>
<evidence type="ECO:0000259" key="3">
    <source>
        <dbReference type="Pfam" id="PF08450"/>
    </source>
</evidence>
<reference evidence="4 7" key="2">
    <citation type="submission" date="2020-07" db="EMBL/GenBank/DDBJ databases">
        <title>The draft genome sequence of Maribacter polysiphoniae KCTC 22021.</title>
        <authorList>
            <person name="Mu L."/>
        </authorList>
    </citation>
    <scope>NUCLEOTIDE SEQUENCE [LARGE SCALE GENOMIC DNA]</scope>
    <source>
        <strain evidence="4 7">KCTC 22021</strain>
    </source>
</reference>
<dbReference type="InterPro" id="IPR051262">
    <property type="entry name" value="SMP-30/CGR1_Lactonase"/>
</dbReference>
<dbReference type="PANTHER" id="PTHR47572:SF4">
    <property type="entry name" value="LACTONASE DRP35"/>
    <property type="match status" value="1"/>
</dbReference>
<dbReference type="InterPro" id="IPR013658">
    <property type="entry name" value="SGL"/>
</dbReference>
<sequence length="304" mass="33918">MSPSKIICSRRVYGLLFLVGVCFSATSQENSIMAKDAKPVLIASAYEFTEGPAADKEGNVYFTDQPNDQIIKWSASDNTLEVFLKPSGRSNGLYFDNDNNLIACADEKNELWHIDKQKNITVLVNGFDNKKMNGPNDLWIDTKGGIYLTDPFYKRPWWKHEEPEQAASRVYYLTPDKKDLSIVADGFVRPNGIIGSPDGKTLYIADIGDDKTYSYTINENGSLRDKKLFTAMGSDGMTLDNKGNVYLTGDGVTVFNAKGDKILHIPIDQKWTANVTFGGKEHNKLFITAMNSVYLLDMNVKGAY</sequence>
<comment type="caution">
    <text evidence="5">The sequence shown here is derived from an EMBL/GenBank/DDBJ whole genome shotgun (WGS) entry which is preliminary data.</text>
</comment>